<evidence type="ECO:0000313" key="10">
    <source>
        <dbReference type="Proteomes" id="UP001597497"/>
    </source>
</evidence>
<dbReference type="Proteomes" id="UP001597497">
    <property type="component" value="Unassembled WGS sequence"/>
</dbReference>
<sequence>MDHKKQLEEAAKDTFWGYLGCSLLELSEQQVSVSLQVKPHHHNLMGIVHGGVLSGLMDNTMGVYALQAREGKKVVTSHLNLHFLEQAVTEELICITKLLHETRKGLTIEAKVWTAEGKLCAFSTGTFRVLSEAGPGGK</sequence>
<evidence type="ECO:0000256" key="6">
    <source>
        <dbReference type="ARBA" id="ARBA00040062"/>
    </source>
</evidence>
<keyword evidence="10" id="KW-1185">Reference proteome</keyword>
<dbReference type="InterPro" id="IPR003736">
    <property type="entry name" value="PAAI_dom"/>
</dbReference>
<organism evidence="9 10">
    <name type="scientific">Marinicrinis sediminis</name>
    <dbReference type="NCBI Taxonomy" id="1652465"/>
    <lineage>
        <taxon>Bacteria</taxon>
        <taxon>Bacillati</taxon>
        <taxon>Bacillota</taxon>
        <taxon>Bacilli</taxon>
        <taxon>Bacillales</taxon>
        <taxon>Paenibacillaceae</taxon>
    </lineage>
</organism>
<gene>
    <name evidence="9" type="ORF">ACFSUC_16415</name>
</gene>
<feature type="domain" description="Thioesterase" evidence="8">
    <location>
        <begin position="45"/>
        <end position="121"/>
    </location>
</feature>
<evidence type="ECO:0000256" key="2">
    <source>
        <dbReference type="ARBA" id="ARBA00035880"/>
    </source>
</evidence>
<evidence type="ECO:0000313" key="9">
    <source>
        <dbReference type="EMBL" id="MFD2673157.1"/>
    </source>
</evidence>
<dbReference type="PANTHER" id="PTHR43240">
    <property type="entry name" value="1,4-DIHYDROXY-2-NAPHTHOYL-COA THIOESTERASE 1"/>
    <property type="match status" value="1"/>
</dbReference>
<evidence type="ECO:0000256" key="4">
    <source>
        <dbReference type="ARBA" id="ARBA00038381"/>
    </source>
</evidence>
<dbReference type="NCBIfam" id="TIGR00369">
    <property type="entry name" value="unchar_dom_1"/>
    <property type="match status" value="1"/>
</dbReference>
<evidence type="ECO:0000256" key="1">
    <source>
        <dbReference type="ARBA" id="ARBA00022801"/>
    </source>
</evidence>
<dbReference type="CDD" id="cd03443">
    <property type="entry name" value="PaaI_thioesterase"/>
    <property type="match status" value="1"/>
</dbReference>
<evidence type="ECO:0000256" key="5">
    <source>
        <dbReference type="ARBA" id="ARBA00038894"/>
    </source>
</evidence>
<dbReference type="SUPFAM" id="SSF54637">
    <property type="entry name" value="Thioesterase/thiol ester dehydrase-isomerase"/>
    <property type="match status" value="1"/>
</dbReference>
<dbReference type="EMBL" id="JBHUMM010000043">
    <property type="protein sequence ID" value="MFD2673157.1"/>
    <property type="molecule type" value="Genomic_DNA"/>
</dbReference>
<keyword evidence="1 9" id="KW-0378">Hydrolase</keyword>
<evidence type="ECO:0000256" key="3">
    <source>
        <dbReference type="ARBA" id="ARBA00036002"/>
    </source>
</evidence>
<dbReference type="PANTHER" id="PTHR43240:SF20">
    <property type="entry name" value="MEDIUM_LONG-CHAIN ACYL-COA THIOESTERASE YIGI"/>
    <property type="match status" value="1"/>
</dbReference>
<evidence type="ECO:0000256" key="7">
    <source>
        <dbReference type="ARBA" id="ARBA00048062"/>
    </source>
</evidence>
<comment type="similarity">
    <text evidence="4">Belongs to the YigI thioesterase family.</text>
</comment>
<comment type="catalytic activity">
    <reaction evidence="3">
        <text>a long-chain fatty acyl-CoA + H2O = a long-chain fatty acid + CoA + H(+)</text>
        <dbReference type="Rhea" id="RHEA:67680"/>
        <dbReference type="ChEBI" id="CHEBI:15377"/>
        <dbReference type="ChEBI" id="CHEBI:15378"/>
        <dbReference type="ChEBI" id="CHEBI:57287"/>
        <dbReference type="ChEBI" id="CHEBI:57560"/>
        <dbReference type="ChEBI" id="CHEBI:83139"/>
    </reaction>
</comment>
<protein>
    <recommendedName>
        <fullName evidence="6">Medium/long-chain acyl-CoA thioesterase YigI</fullName>
        <ecNumber evidence="5">3.1.2.20</ecNumber>
    </recommendedName>
</protein>
<dbReference type="InterPro" id="IPR006683">
    <property type="entry name" value="Thioestr_dom"/>
</dbReference>
<dbReference type="InterPro" id="IPR029069">
    <property type="entry name" value="HotDog_dom_sf"/>
</dbReference>
<reference evidence="10" key="1">
    <citation type="journal article" date="2019" name="Int. J. Syst. Evol. Microbiol.">
        <title>The Global Catalogue of Microorganisms (GCM) 10K type strain sequencing project: providing services to taxonomists for standard genome sequencing and annotation.</title>
        <authorList>
            <consortium name="The Broad Institute Genomics Platform"/>
            <consortium name="The Broad Institute Genome Sequencing Center for Infectious Disease"/>
            <person name="Wu L."/>
            <person name="Ma J."/>
        </authorList>
    </citation>
    <scope>NUCLEOTIDE SEQUENCE [LARGE SCALE GENOMIC DNA]</scope>
    <source>
        <strain evidence="10">KCTC 33676</strain>
    </source>
</reference>
<proteinExistence type="inferred from homology"/>
<name>A0ABW5RDL1_9BACL</name>
<evidence type="ECO:0000259" key="8">
    <source>
        <dbReference type="Pfam" id="PF03061"/>
    </source>
</evidence>
<dbReference type="GO" id="GO:0016787">
    <property type="term" value="F:hydrolase activity"/>
    <property type="evidence" value="ECO:0007669"/>
    <property type="project" value="UniProtKB-KW"/>
</dbReference>
<comment type="catalytic activity">
    <reaction evidence="2">
        <text>a fatty acyl-CoA + H2O = a fatty acid + CoA + H(+)</text>
        <dbReference type="Rhea" id="RHEA:16781"/>
        <dbReference type="ChEBI" id="CHEBI:15377"/>
        <dbReference type="ChEBI" id="CHEBI:15378"/>
        <dbReference type="ChEBI" id="CHEBI:28868"/>
        <dbReference type="ChEBI" id="CHEBI:57287"/>
        <dbReference type="ChEBI" id="CHEBI:77636"/>
        <dbReference type="EC" id="3.1.2.20"/>
    </reaction>
</comment>
<comment type="caution">
    <text evidence="9">The sequence shown here is derived from an EMBL/GenBank/DDBJ whole genome shotgun (WGS) entry which is preliminary data.</text>
</comment>
<dbReference type="EC" id="3.1.2.20" evidence="5"/>
<dbReference type="Pfam" id="PF03061">
    <property type="entry name" value="4HBT"/>
    <property type="match status" value="1"/>
</dbReference>
<dbReference type="RefSeq" id="WP_379930714.1">
    <property type="nucleotide sequence ID" value="NZ_JBHUMM010000043.1"/>
</dbReference>
<dbReference type="Gene3D" id="3.10.129.10">
    <property type="entry name" value="Hotdog Thioesterase"/>
    <property type="match status" value="1"/>
</dbReference>
<accession>A0ABW5RDL1</accession>
<comment type="catalytic activity">
    <reaction evidence="7">
        <text>a medium-chain fatty acyl-CoA + H2O = a medium-chain fatty acid + CoA + H(+)</text>
        <dbReference type="Rhea" id="RHEA:68184"/>
        <dbReference type="ChEBI" id="CHEBI:15377"/>
        <dbReference type="ChEBI" id="CHEBI:15378"/>
        <dbReference type="ChEBI" id="CHEBI:57287"/>
        <dbReference type="ChEBI" id="CHEBI:59558"/>
        <dbReference type="ChEBI" id="CHEBI:90546"/>
    </reaction>
</comment>